<dbReference type="GO" id="GO:0008270">
    <property type="term" value="F:zinc ion binding"/>
    <property type="evidence" value="ECO:0007669"/>
    <property type="project" value="UniProtKB-KW"/>
</dbReference>
<proteinExistence type="predicted"/>
<evidence type="ECO:0000256" key="1">
    <source>
        <dbReference type="ARBA" id="ARBA00022723"/>
    </source>
</evidence>
<evidence type="ECO:0000256" key="4">
    <source>
        <dbReference type="ARBA" id="ARBA00022833"/>
    </source>
</evidence>
<evidence type="ECO:0000313" key="6">
    <source>
        <dbReference type="EnsemblMetazoa" id="PPA19487.1"/>
    </source>
</evidence>
<accession>A0A8R1YCY5</accession>
<dbReference type="PROSITE" id="PS50157">
    <property type="entry name" value="ZINC_FINGER_C2H2_2"/>
    <property type="match status" value="2"/>
</dbReference>
<reference evidence="7" key="1">
    <citation type="journal article" date="2008" name="Nat. Genet.">
        <title>The Pristionchus pacificus genome provides a unique perspective on nematode lifestyle and parasitism.</title>
        <authorList>
            <person name="Dieterich C."/>
            <person name="Clifton S.W."/>
            <person name="Schuster L.N."/>
            <person name="Chinwalla A."/>
            <person name="Delehaunty K."/>
            <person name="Dinkelacker I."/>
            <person name="Fulton L."/>
            <person name="Fulton R."/>
            <person name="Godfrey J."/>
            <person name="Minx P."/>
            <person name="Mitreva M."/>
            <person name="Roeseler W."/>
            <person name="Tian H."/>
            <person name="Witte H."/>
            <person name="Yang S.P."/>
            <person name="Wilson R.K."/>
            <person name="Sommer R.J."/>
        </authorList>
    </citation>
    <scope>NUCLEOTIDE SEQUENCE [LARGE SCALE GENOMIC DNA]</scope>
    <source>
        <strain evidence="7">PS312</strain>
    </source>
</reference>
<keyword evidence="3" id="KW-0863">Zinc-finger</keyword>
<dbReference type="Proteomes" id="UP000005239">
    <property type="component" value="Unassembled WGS sequence"/>
</dbReference>
<evidence type="ECO:0000256" key="5">
    <source>
        <dbReference type="SAM" id="MobiDB-lite"/>
    </source>
</evidence>
<dbReference type="InterPro" id="IPR050717">
    <property type="entry name" value="C2H2-ZF_Transcription_Reg"/>
</dbReference>
<protein>
    <submittedName>
        <fullName evidence="6">Zinc finger protein</fullName>
    </submittedName>
</protein>
<dbReference type="InterPro" id="IPR036236">
    <property type="entry name" value="Znf_C2H2_sf"/>
</dbReference>
<dbReference type="AlphaFoldDB" id="A0A2A6B6R8"/>
<dbReference type="PANTHER" id="PTHR14196:SF12">
    <property type="entry name" value="ZINC FINGER PROTEIN 208-LIKE"/>
    <property type="match status" value="1"/>
</dbReference>
<sequence length="438" mass="49017">MDETVERINHARKAACEVLADDNIAMPLIKLMDVSRLILERGLHHSCLEENINSLISDAVRTRRQDDSVDPVRGLLYDALEVIGRTFISIRSSTVLSQVPKPEEISESREFVERIALLESGQPANLFDSPEDFSQNLPTSSQALLTPKFEEVNGSSMEEANYSFQLEEDPQEDLTPADEEDSYRDESAWPANRNSSVDKRKARNEWICADCGEVYTSRASLRVHARAHKANISKNFVCADCGKSYASSKTLRMHKTIHKALEQMIAARFASTFDGTPMATRDAGVSAIAEYFSLMSSSDNDALSLNRLPSDVINMIIGVGIEFVDSMKLVRPAEAINRVSRQAFALDMIRTISPLSLALQCIEDILETDILAVFFSQAVRLVPKIEFAYNGTEDTEVDLEFMEDLRSRLVFLRNVNAVVSKRTEKDGNVTFCIVAMKR</sequence>
<dbReference type="InterPro" id="IPR013087">
    <property type="entry name" value="Znf_C2H2_type"/>
</dbReference>
<dbReference type="EnsemblMetazoa" id="PPA19487.1">
    <property type="protein sequence ID" value="PPA19487.1"/>
    <property type="gene ID" value="WBGene00109041"/>
</dbReference>
<evidence type="ECO:0000313" key="7">
    <source>
        <dbReference type="Proteomes" id="UP000005239"/>
    </source>
</evidence>
<name>A0A2A6B6R8_PRIPA</name>
<dbReference type="Gene3D" id="3.30.160.60">
    <property type="entry name" value="Classic Zinc Finger"/>
    <property type="match status" value="1"/>
</dbReference>
<keyword evidence="4" id="KW-0862">Zinc</keyword>
<organism evidence="6 7">
    <name type="scientific">Pristionchus pacificus</name>
    <name type="common">Parasitic nematode worm</name>
    <dbReference type="NCBI Taxonomy" id="54126"/>
    <lineage>
        <taxon>Eukaryota</taxon>
        <taxon>Metazoa</taxon>
        <taxon>Ecdysozoa</taxon>
        <taxon>Nematoda</taxon>
        <taxon>Chromadorea</taxon>
        <taxon>Rhabditida</taxon>
        <taxon>Rhabditina</taxon>
        <taxon>Diplogasteromorpha</taxon>
        <taxon>Diplogasteroidea</taxon>
        <taxon>Neodiplogasteridae</taxon>
        <taxon>Pristionchus</taxon>
    </lineage>
</organism>
<evidence type="ECO:0000256" key="3">
    <source>
        <dbReference type="ARBA" id="ARBA00022771"/>
    </source>
</evidence>
<keyword evidence="1" id="KW-0479">Metal-binding</keyword>
<reference evidence="6" key="2">
    <citation type="submission" date="2022-06" db="UniProtKB">
        <authorList>
            <consortium name="EnsemblMetazoa"/>
        </authorList>
    </citation>
    <scope>IDENTIFICATION</scope>
    <source>
        <strain evidence="6">PS312</strain>
    </source>
</reference>
<dbReference type="PANTHER" id="PTHR14196">
    <property type="entry name" value="ODD-SKIPPED - RELATED"/>
    <property type="match status" value="1"/>
</dbReference>
<dbReference type="Pfam" id="PF00096">
    <property type="entry name" value="zf-C2H2"/>
    <property type="match status" value="2"/>
</dbReference>
<dbReference type="PROSITE" id="PS00028">
    <property type="entry name" value="ZINC_FINGER_C2H2_1"/>
    <property type="match status" value="2"/>
</dbReference>
<dbReference type="SUPFAM" id="SSF57667">
    <property type="entry name" value="beta-beta-alpha zinc fingers"/>
    <property type="match status" value="1"/>
</dbReference>
<evidence type="ECO:0000256" key="2">
    <source>
        <dbReference type="ARBA" id="ARBA00022737"/>
    </source>
</evidence>
<keyword evidence="2" id="KW-0677">Repeat</keyword>
<gene>
    <name evidence="6" type="primary">WBGene00109041</name>
</gene>
<feature type="compositionally biased region" description="Acidic residues" evidence="5">
    <location>
        <begin position="166"/>
        <end position="183"/>
    </location>
</feature>
<feature type="region of interest" description="Disordered" evidence="5">
    <location>
        <begin position="164"/>
        <end position="195"/>
    </location>
</feature>
<keyword evidence="7" id="KW-1185">Reference proteome</keyword>
<accession>A0A2A6B6R8</accession>
<dbReference type="SMART" id="SM00355">
    <property type="entry name" value="ZnF_C2H2"/>
    <property type="match status" value="2"/>
</dbReference>